<reference evidence="2" key="1">
    <citation type="submission" date="2015-04" db="EMBL/GenBank/DDBJ databases">
        <authorList>
            <person name="Mushtaq Mamoona"/>
        </authorList>
    </citation>
    <scope>NUCLEOTIDE SEQUENCE [LARGE SCALE GENOMIC DNA]</scope>
    <source>
        <strain evidence="2">AN4859/03</strain>
    </source>
</reference>
<protein>
    <submittedName>
        <fullName evidence="1">Uncharacterized protein</fullName>
    </submittedName>
</protein>
<evidence type="ECO:0000313" key="2">
    <source>
        <dbReference type="Proteomes" id="UP000043763"/>
    </source>
</evidence>
<organism evidence="1 2">
    <name type="scientific">Brachyspira suanatina</name>
    <dbReference type="NCBI Taxonomy" id="381802"/>
    <lineage>
        <taxon>Bacteria</taxon>
        <taxon>Pseudomonadati</taxon>
        <taxon>Spirochaetota</taxon>
        <taxon>Spirochaetia</taxon>
        <taxon>Brachyspirales</taxon>
        <taxon>Brachyspiraceae</taxon>
        <taxon>Brachyspira</taxon>
    </lineage>
</organism>
<dbReference type="AlphaFoldDB" id="A0A0G4K9Y0"/>
<dbReference type="SUPFAM" id="SSF53187">
    <property type="entry name" value="Zn-dependent exopeptidases"/>
    <property type="match status" value="1"/>
</dbReference>
<dbReference type="EMBL" id="CVLB01000002">
    <property type="protein sequence ID" value="CRF34979.1"/>
    <property type="molecule type" value="Genomic_DNA"/>
</dbReference>
<proteinExistence type="predicted"/>
<dbReference type="Gene3D" id="3.40.630.10">
    <property type="entry name" value="Zn peptidases"/>
    <property type="match status" value="1"/>
</dbReference>
<keyword evidence="2" id="KW-1185">Reference proteome</keyword>
<sequence>MVVYMNKYIIIFSIILSSILSANSFKVISRQGEASVIVNEEHANMDIKKSFPDDYFSISTKEESYLVIDNGEKSIILMPSSKLTYENSKFTLDSGYIYIKSKHNDDIQMTLTKDGKGYNFKGKSFAVVSYDDEVSVITYNNAVKITPEASLGVSYFLEPHHKTSIIPMLNGPYRTTENEKSLIENVSRQLESEVASHLNEDIDRYNFKIMEGTKNENTIYRVVHPEKGPNIFLIVPHGSERVGTDVAMERITMPIKKGSLTIVPIAVPEAYRKNTRAIEGQDINNRFFDKSMSRTDTDKLAKEYMDMLDEYDIDVVLTLHEGNGFKEFFGDSIIYDTRKLDDKVVKVLDNINSRIEPMKFKFRQMYYPMPTTITYYAAKKNIESFGIELTRNLDYDKKRIIMHTILSEFLKIYGLE</sequence>
<evidence type="ECO:0000313" key="1">
    <source>
        <dbReference type="EMBL" id="CRF34979.1"/>
    </source>
</evidence>
<dbReference type="Proteomes" id="UP000043763">
    <property type="component" value="Unassembled WGS sequence"/>
</dbReference>
<name>A0A0G4K9Y0_9SPIR</name>
<accession>A0A0G4K9Y0</accession>
<gene>
    <name evidence="1" type="ORF">BRSU_2374</name>
</gene>